<reference evidence="1" key="1">
    <citation type="submission" date="2017-05" db="UniProtKB">
        <authorList>
            <consortium name="EnsemblMetazoa"/>
        </authorList>
    </citation>
    <scope>IDENTIFICATION</scope>
</reference>
<organism evidence="1">
    <name type="scientific">Amphimedon queenslandica</name>
    <name type="common">Sponge</name>
    <dbReference type="NCBI Taxonomy" id="400682"/>
    <lineage>
        <taxon>Eukaryota</taxon>
        <taxon>Metazoa</taxon>
        <taxon>Porifera</taxon>
        <taxon>Demospongiae</taxon>
        <taxon>Heteroscleromorpha</taxon>
        <taxon>Haplosclerida</taxon>
        <taxon>Niphatidae</taxon>
        <taxon>Amphimedon</taxon>
    </lineage>
</organism>
<protein>
    <submittedName>
        <fullName evidence="1">Uncharacterized protein</fullName>
    </submittedName>
</protein>
<dbReference type="EnsemblMetazoa" id="Aqu2.1.15971_001">
    <property type="protein sequence ID" value="Aqu2.1.15971_001"/>
    <property type="gene ID" value="Aqu2.1.15971"/>
</dbReference>
<evidence type="ECO:0000313" key="1">
    <source>
        <dbReference type="EnsemblMetazoa" id="Aqu2.1.15971_001"/>
    </source>
</evidence>
<proteinExistence type="predicted"/>
<accession>A0A1X7TMF8</accession>
<dbReference type="PANTHER" id="PTHR47018:SF2">
    <property type="entry name" value="TESMIN_TSO1-LIKE CXC DOMAIN-CONTAINING PROTEIN"/>
    <property type="match status" value="1"/>
</dbReference>
<name>A0A1X7TMF8_AMPQE</name>
<dbReference type="AlphaFoldDB" id="A0A1X7TMF8"/>
<sequence>MAVNQEECWTENSIKLLEKEVLESDDKFTWSAYHASLQSSSAMIPALNQLLPLFYEKAATAAMIKHGMDVIRKTIEYLNPGQTPIVTFNAPLFTLAKQIQ</sequence>
<dbReference type="InParanoid" id="A0A1X7TMF8"/>
<dbReference type="PANTHER" id="PTHR47018">
    <property type="entry name" value="CXC DOMAIN-CONTAINING PROTEIN-RELATED"/>
    <property type="match status" value="1"/>
</dbReference>